<feature type="domain" description="D-isomer specific 2-hydroxyacid dehydrogenase NAD-binding" evidence="6">
    <location>
        <begin position="105"/>
        <end position="270"/>
    </location>
</feature>
<dbReference type="InterPro" id="IPR006139">
    <property type="entry name" value="D-isomer_2_OHA_DH_cat_dom"/>
</dbReference>
<sequence>MDILICDPASDSARQYLKDHGFSVTYAPAISSPELLEVINRYRAVMVRSRTKITAEVILRAKNLKVIARIGSGYDNIDIKATRDRQITVVNAPDANSQAVAEMTIGLMLVLLRTIYRAVRSMADGNWLKDELWGTELSGKKVGVLGYGHVGRKVVDLLKAFGVQVAVYSRNYQTATLEELFRQSDIITLHLSLNDKTKGMVGEELLGLMKKEAFLINISRGQIVDEEALFRLLSEKKIAGAALDVFWQEPLPPDSKWRSLPNLIATPHMGAATYEALEKASLSVAHDIVKVLKGEQPINSV</sequence>
<reference evidence="7 8" key="1">
    <citation type="journal article" date="2015" name="Nature">
        <title>rRNA introns, odd ribosomes, and small enigmatic genomes across a large radiation of phyla.</title>
        <authorList>
            <person name="Brown C.T."/>
            <person name="Hug L.A."/>
            <person name="Thomas B.C."/>
            <person name="Sharon I."/>
            <person name="Castelle C.J."/>
            <person name="Singh A."/>
            <person name="Wilkins M.J."/>
            <person name="Williams K.H."/>
            <person name="Banfield J.F."/>
        </authorList>
    </citation>
    <scope>NUCLEOTIDE SEQUENCE [LARGE SCALE GENOMIC DNA]</scope>
</reference>
<dbReference type="Pfam" id="PF02826">
    <property type="entry name" value="2-Hacid_dh_C"/>
    <property type="match status" value="1"/>
</dbReference>
<dbReference type="FunFam" id="3.40.50.720:FF:000203">
    <property type="entry name" value="D-3-phosphoglycerate dehydrogenase (SerA)"/>
    <property type="match status" value="1"/>
</dbReference>
<organism evidence="7 8">
    <name type="scientific">Candidatus Gottesmanbacteria bacterium GW2011_GWA2_42_18</name>
    <dbReference type="NCBI Taxonomy" id="1618442"/>
    <lineage>
        <taxon>Bacteria</taxon>
        <taxon>Candidatus Gottesmaniibacteriota</taxon>
    </lineage>
</organism>
<dbReference type="SUPFAM" id="SSF51735">
    <property type="entry name" value="NAD(P)-binding Rossmann-fold domains"/>
    <property type="match status" value="1"/>
</dbReference>
<dbReference type="GO" id="GO:0016616">
    <property type="term" value="F:oxidoreductase activity, acting on the CH-OH group of donors, NAD or NADP as acceptor"/>
    <property type="evidence" value="ECO:0007669"/>
    <property type="project" value="InterPro"/>
</dbReference>
<evidence type="ECO:0000256" key="1">
    <source>
        <dbReference type="ARBA" id="ARBA00005854"/>
    </source>
</evidence>
<dbReference type="InterPro" id="IPR050857">
    <property type="entry name" value="D-2-hydroxyacid_DH"/>
</dbReference>
<evidence type="ECO:0000313" key="8">
    <source>
        <dbReference type="Proteomes" id="UP000034320"/>
    </source>
</evidence>
<protein>
    <submittedName>
        <fullName evidence="7">D-3-phosphoglycerate dehydrogenase</fullName>
    </submittedName>
</protein>
<dbReference type="EMBL" id="LCDD01000029">
    <property type="protein sequence ID" value="KKS45751.1"/>
    <property type="molecule type" value="Genomic_DNA"/>
</dbReference>
<evidence type="ECO:0000259" key="5">
    <source>
        <dbReference type="Pfam" id="PF00389"/>
    </source>
</evidence>
<dbReference type="AlphaFoldDB" id="A0A0G1BHI0"/>
<keyword evidence="2 4" id="KW-0560">Oxidoreductase</keyword>
<proteinExistence type="inferred from homology"/>
<feature type="domain" description="D-isomer specific 2-hydroxyacid dehydrogenase catalytic" evidence="5">
    <location>
        <begin position="3"/>
        <end position="301"/>
    </location>
</feature>
<comment type="caution">
    <text evidence="7">The sequence shown here is derived from an EMBL/GenBank/DDBJ whole genome shotgun (WGS) entry which is preliminary data.</text>
</comment>
<evidence type="ECO:0000256" key="4">
    <source>
        <dbReference type="RuleBase" id="RU003719"/>
    </source>
</evidence>
<dbReference type="Gene3D" id="3.40.50.720">
    <property type="entry name" value="NAD(P)-binding Rossmann-like Domain"/>
    <property type="match status" value="2"/>
</dbReference>
<gene>
    <name evidence="7" type="ORF">UV09_C0029G0004</name>
</gene>
<evidence type="ECO:0000259" key="6">
    <source>
        <dbReference type="Pfam" id="PF02826"/>
    </source>
</evidence>
<evidence type="ECO:0000313" key="7">
    <source>
        <dbReference type="EMBL" id="KKS45751.1"/>
    </source>
</evidence>
<dbReference type="PATRIC" id="fig|1618442.3.peg.1086"/>
<keyword evidence="3" id="KW-0520">NAD</keyword>
<evidence type="ECO:0000256" key="3">
    <source>
        <dbReference type="ARBA" id="ARBA00023027"/>
    </source>
</evidence>
<dbReference type="CDD" id="cd12173">
    <property type="entry name" value="PGDH_4"/>
    <property type="match status" value="1"/>
</dbReference>
<dbReference type="PANTHER" id="PTHR42789">
    <property type="entry name" value="D-ISOMER SPECIFIC 2-HYDROXYACID DEHYDROGENASE FAMILY PROTEIN (AFU_ORTHOLOGUE AFUA_6G10090)"/>
    <property type="match status" value="1"/>
</dbReference>
<accession>A0A0G1BHI0</accession>
<dbReference type="GO" id="GO:0051287">
    <property type="term" value="F:NAD binding"/>
    <property type="evidence" value="ECO:0007669"/>
    <property type="project" value="InterPro"/>
</dbReference>
<dbReference type="Proteomes" id="UP000034320">
    <property type="component" value="Unassembled WGS sequence"/>
</dbReference>
<dbReference type="SUPFAM" id="SSF52283">
    <property type="entry name" value="Formate/glycerate dehydrogenase catalytic domain-like"/>
    <property type="match status" value="1"/>
</dbReference>
<name>A0A0G1BHI0_9BACT</name>
<comment type="similarity">
    <text evidence="1 4">Belongs to the D-isomer specific 2-hydroxyacid dehydrogenase family.</text>
</comment>
<dbReference type="InterPro" id="IPR006140">
    <property type="entry name" value="D-isomer_DH_NAD-bd"/>
</dbReference>
<dbReference type="PANTHER" id="PTHR42789:SF1">
    <property type="entry name" value="D-ISOMER SPECIFIC 2-HYDROXYACID DEHYDROGENASE FAMILY PROTEIN (AFU_ORTHOLOGUE AFUA_6G10090)"/>
    <property type="match status" value="1"/>
</dbReference>
<dbReference type="Pfam" id="PF00389">
    <property type="entry name" value="2-Hacid_dh"/>
    <property type="match status" value="1"/>
</dbReference>
<dbReference type="InterPro" id="IPR036291">
    <property type="entry name" value="NAD(P)-bd_dom_sf"/>
</dbReference>
<evidence type="ECO:0000256" key="2">
    <source>
        <dbReference type="ARBA" id="ARBA00023002"/>
    </source>
</evidence>